<dbReference type="GO" id="GO:0050804">
    <property type="term" value="P:modulation of chemical synaptic transmission"/>
    <property type="evidence" value="ECO:0007669"/>
    <property type="project" value="TreeGrafter"/>
</dbReference>
<dbReference type="GO" id="GO:0005615">
    <property type="term" value="C:extracellular space"/>
    <property type="evidence" value="ECO:0007669"/>
    <property type="project" value="TreeGrafter"/>
</dbReference>
<dbReference type="GO" id="GO:0030425">
    <property type="term" value="C:dendrite"/>
    <property type="evidence" value="ECO:0007669"/>
    <property type="project" value="TreeGrafter"/>
</dbReference>
<dbReference type="SUPFAM" id="SSF57501">
    <property type="entry name" value="Cystine-knot cytokines"/>
    <property type="match status" value="1"/>
</dbReference>
<reference evidence="5" key="2">
    <citation type="submission" date="2025-09" db="UniProtKB">
        <authorList>
            <consortium name="Ensembl"/>
        </authorList>
    </citation>
    <scope>IDENTIFICATION</scope>
</reference>
<dbReference type="AlphaFoldDB" id="A0A8C4QU83"/>
<evidence type="ECO:0000313" key="6">
    <source>
        <dbReference type="Proteomes" id="UP000694388"/>
    </source>
</evidence>
<dbReference type="OMA" id="FQPMIAM"/>
<keyword evidence="6" id="KW-1185">Reference proteome</keyword>
<name>A0A8C4QU83_EPTBU</name>
<dbReference type="Ensembl" id="ENSEBUT00000021255.1">
    <property type="protein sequence ID" value="ENSEBUP00000020679.1"/>
    <property type="gene ID" value="ENSEBUG00000012784.1"/>
</dbReference>
<dbReference type="GO" id="GO:0021675">
    <property type="term" value="P:nerve development"/>
    <property type="evidence" value="ECO:0007669"/>
    <property type="project" value="TreeGrafter"/>
</dbReference>
<reference evidence="5" key="1">
    <citation type="submission" date="2025-08" db="UniProtKB">
        <authorList>
            <consortium name="Ensembl"/>
        </authorList>
    </citation>
    <scope>IDENTIFICATION</scope>
</reference>
<keyword evidence="2" id="KW-0339">Growth factor</keyword>
<keyword evidence="3" id="KW-1015">Disulfide bond</keyword>
<feature type="disulfide bond" evidence="3">
    <location>
        <begin position="125"/>
        <end position="174"/>
    </location>
</feature>
<evidence type="ECO:0000313" key="5">
    <source>
        <dbReference type="Ensembl" id="ENSEBUP00000020679.1"/>
    </source>
</evidence>
<evidence type="ECO:0000256" key="1">
    <source>
        <dbReference type="ARBA" id="ARBA00010783"/>
    </source>
</evidence>
<comment type="similarity">
    <text evidence="1">Belongs to the NGF-beta family.</text>
</comment>
<dbReference type="GeneTree" id="ENSGT00390000007725"/>
<dbReference type="SMART" id="SM00140">
    <property type="entry name" value="NGF"/>
    <property type="match status" value="1"/>
</dbReference>
<feature type="disulfide bond" evidence="3">
    <location>
        <begin position="82"/>
        <end position="145"/>
    </location>
</feature>
<dbReference type="Gene3D" id="2.10.90.10">
    <property type="entry name" value="Cystine-knot cytokines"/>
    <property type="match status" value="1"/>
</dbReference>
<accession>A0A8C4QU83</accession>
<dbReference type="GO" id="GO:0008021">
    <property type="term" value="C:synaptic vesicle"/>
    <property type="evidence" value="ECO:0007669"/>
    <property type="project" value="TreeGrafter"/>
</dbReference>
<dbReference type="Pfam" id="PF00243">
    <property type="entry name" value="NGF"/>
    <property type="match status" value="1"/>
</dbReference>
<dbReference type="PROSITE" id="PS00248">
    <property type="entry name" value="NGF_1"/>
    <property type="match status" value="1"/>
</dbReference>
<feature type="domain" description="Nerve growth factor-related" evidence="4">
    <location>
        <begin position="74"/>
        <end position="177"/>
    </location>
</feature>
<evidence type="ECO:0000256" key="3">
    <source>
        <dbReference type="PIRSR" id="PIRSR001789-1"/>
    </source>
</evidence>
<evidence type="ECO:0000259" key="4">
    <source>
        <dbReference type="SMART" id="SM00140"/>
    </source>
</evidence>
<feature type="disulfide bond" evidence="3">
    <location>
        <begin position="133"/>
        <end position="176"/>
    </location>
</feature>
<dbReference type="GO" id="GO:0038180">
    <property type="term" value="P:nerve growth factor signaling pathway"/>
    <property type="evidence" value="ECO:0007669"/>
    <property type="project" value="TreeGrafter"/>
</dbReference>
<dbReference type="InterPro" id="IPR020408">
    <property type="entry name" value="Nerve_growth_factor-like"/>
</dbReference>
<dbReference type="InterPro" id="IPR019846">
    <property type="entry name" value="Nerve_growth_factor_CS"/>
</dbReference>
<dbReference type="PRINTS" id="PR00268">
    <property type="entry name" value="NGF"/>
</dbReference>
<protein>
    <recommendedName>
        <fullName evidence="4">Nerve growth factor-related domain-containing protein</fullName>
    </recommendedName>
</protein>
<dbReference type="GO" id="GO:0048812">
    <property type="term" value="P:neuron projection morphogenesis"/>
    <property type="evidence" value="ECO:0007669"/>
    <property type="project" value="TreeGrafter"/>
</dbReference>
<evidence type="ECO:0000256" key="2">
    <source>
        <dbReference type="ARBA" id="ARBA00023030"/>
    </source>
</evidence>
<dbReference type="PANTHER" id="PTHR11589">
    <property type="entry name" value="NERVE GROWTH FACTOR NGF -RELATED"/>
    <property type="match status" value="1"/>
</dbReference>
<proteinExistence type="inferred from homology"/>
<dbReference type="Proteomes" id="UP000694388">
    <property type="component" value="Unplaced"/>
</dbReference>
<sequence length="186" mass="21379">MKETFGYLSLKTIRWMEERTTESELSSGRVVFSDRRPGIPPGSLLVEADAANVVGKGNSSASAARPRRYSQRRVHRGEYSVCDSESHWVTDKKSAYDIHGQKVNVLEEFRAGGRPLRQYFYETRCKEVGNASCRGIDERYWASRCKTTQSYARALTLDERGHSVWTWIRLDTACVCTLTRKFGRYY</sequence>
<dbReference type="PROSITE" id="PS50270">
    <property type="entry name" value="NGF_2"/>
    <property type="match status" value="1"/>
</dbReference>
<dbReference type="GO" id="GO:0007169">
    <property type="term" value="P:cell surface receptor protein tyrosine kinase signaling pathway"/>
    <property type="evidence" value="ECO:0007669"/>
    <property type="project" value="TreeGrafter"/>
</dbReference>
<dbReference type="GO" id="GO:0030424">
    <property type="term" value="C:axon"/>
    <property type="evidence" value="ECO:0007669"/>
    <property type="project" value="TreeGrafter"/>
</dbReference>
<dbReference type="PANTHER" id="PTHR11589:SF11">
    <property type="entry name" value="PREPRO-NEUROTROPHIN"/>
    <property type="match status" value="1"/>
</dbReference>
<dbReference type="InterPro" id="IPR029034">
    <property type="entry name" value="Cystine-knot_cytokine"/>
</dbReference>
<dbReference type="InterPro" id="IPR002072">
    <property type="entry name" value="Nerve_growth_factor-rel"/>
</dbReference>
<dbReference type="GO" id="GO:0043524">
    <property type="term" value="P:negative regulation of neuron apoptotic process"/>
    <property type="evidence" value="ECO:0007669"/>
    <property type="project" value="TreeGrafter"/>
</dbReference>
<dbReference type="GO" id="GO:0008083">
    <property type="term" value="F:growth factor activity"/>
    <property type="evidence" value="ECO:0007669"/>
    <property type="project" value="UniProtKB-KW"/>
</dbReference>
<organism evidence="5 6">
    <name type="scientific">Eptatretus burgeri</name>
    <name type="common">Inshore hagfish</name>
    <dbReference type="NCBI Taxonomy" id="7764"/>
    <lineage>
        <taxon>Eukaryota</taxon>
        <taxon>Metazoa</taxon>
        <taxon>Chordata</taxon>
        <taxon>Craniata</taxon>
        <taxon>Vertebrata</taxon>
        <taxon>Cyclostomata</taxon>
        <taxon>Myxini</taxon>
        <taxon>Myxiniformes</taxon>
        <taxon>Myxinidae</taxon>
        <taxon>Eptatretinae</taxon>
        <taxon>Eptatretus</taxon>
    </lineage>
</organism>
<dbReference type="PIRSF" id="PIRSF001789">
    <property type="entry name" value="NGF"/>
    <property type="match status" value="1"/>
</dbReference>
<dbReference type="GO" id="GO:0005163">
    <property type="term" value="F:nerve growth factor receptor binding"/>
    <property type="evidence" value="ECO:0007669"/>
    <property type="project" value="TreeGrafter"/>
</dbReference>